<gene>
    <name evidence="8" type="ORF">CAAN4_H23046</name>
</gene>
<feature type="region of interest" description="Disordered" evidence="7">
    <location>
        <begin position="710"/>
        <end position="765"/>
    </location>
</feature>
<feature type="compositionally biased region" description="Polar residues" evidence="7">
    <location>
        <begin position="137"/>
        <end position="155"/>
    </location>
</feature>
<reference evidence="8 9" key="1">
    <citation type="submission" date="2024-01" db="EMBL/GenBank/DDBJ databases">
        <authorList>
            <consortium name="Genoscope - CEA"/>
            <person name="William W."/>
        </authorList>
    </citation>
    <scope>NUCLEOTIDE SEQUENCE [LARGE SCALE GENOMIC DNA]</scope>
    <source>
        <strain evidence="8 9">29B2s-10</strain>
    </source>
</reference>
<sequence length="983" mass="112763">MHIEASVDETLLRTLTFGCFPKNILSFQDSQDYIEQIAFVDYQLELLIQNELSGVELSKATQEQFSNDGIGAKLESLIEYAVSISANYNDHSKTYHQSLYYTTVLSHLYYLNSQRGELQKTLSSIYVTSLESVNGDNVNGNHSSSTAPVKKSTSGAAGKTQTDEFIKYMTTRYRVIQGFSDLENSITIWNEYLSQWQPYFFNKSNVAAHRWLEIMFDKFSYILTTDGSSKIEFQTLRQIPFAENKNSLIAFCNYLSRHQNKERIASKFRSEYGGWLSKTLEYQATEKLDTFPHASSTESSRDLNSFVDNLFEGLGSVPYYYLLLKPSSAKKFLIHAMHQTYQSQTVLSSFIKTLLDLREYDEAYAAMKTYVSYIEKGQEQHMGHVDNILSIIETYTACIIAFNPLESFISEKNKGKEKKFKYTTNYMVVKFLHQLGADLIKYLGILAEICGLSYDLDEKPPHTNEETNEAKDQGSNRLSFLYKKYNINVLLGDRSSFIDLISKAWFSLGKFAQYLATYEAPNEDKLKGFTSQVLMYYKNGLIVNATGNCELLFNYALALSYNSSLHSASKLCKFILKKYPESFKTWNLLVLILTSFESYNPDKIQDNDDSTTIIEESRASNSTNGGWPSRESEKLIANALNIAAIFIEKYNSKSTSGGVTLSEETKYQIIQLKLTQLAVWESIHGTPYILEYLPDLFELFHELFDIDLGRTDQDGKDKPKSNMDSAWSHRPSVIDPKVKERPVANGRTNGHANGNGHNNVENNRRKSNDIDFISDKLKNLSRLKSRDRKAQSELSRREIDNVTERRLLQELWLWTSNIYAKLGNFEEAEQCIVESETVYEPNVKSNASLGLLTSKTRKFLSLQEFEKSLEILGREEYYSRKDFGTTLLGLCKLFIIDDEVDNSLFISTADMNAGVIRLKNYLEKYTNCWPYGSNNPEVWWYLSLIYERIDDKILLNKSLWKCIDLEDFRPVRAFSSSAAFEFS</sequence>
<evidence type="ECO:0000256" key="2">
    <source>
        <dbReference type="ARBA" id="ARBA00004413"/>
    </source>
</evidence>
<keyword evidence="9" id="KW-1185">Reference proteome</keyword>
<feature type="compositionally biased region" description="Basic and acidic residues" evidence="7">
    <location>
        <begin position="710"/>
        <end position="721"/>
    </location>
</feature>
<evidence type="ECO:0000313" key="9">
    <source>
        <dbReference type="Proteomes" id="UP001497600"/>
    </source>
</evidence>
<proteinExistence type="inferred from homology"/>
<feature type="region of interest" description="Disordered" evidence="7">
    <location>
        <begin position="137"/>
        <end position="156"/>
    </location>
</feature>
<protein>
    <recommendedName>
        <fullName evidence="6">Cargo-transport protein YPP1</fullName>
    </recommendedName>
</protein>
<dbReference type="CDD" id="cd23270">
    <property type="entry name" value="YPP1"/>
    <property type="match status" value="1"/>
</dbReference>
<comment type="similarity">
    <text evidence="5">Belongs to the YPP1 family.</text>
</comment>
<evidence type="ECO:0000256" key="5">
    <source>
        <dbReference type="ARBA" id="ARBA00038251"/>
    </source>
</evidence>
<evidence type="ECO:0000256" key="6">
    <source>
        <dbReference type="ARBA" id="ARBA00039231"/>
    </source>
</evidence>
<accession>A0ABP0ELR2</accession>
<comment type="function">
    <text evidence="1">Involved in endocytosis.</text>
</comment>
<evidence type="ECO:0000256" key="1">
    <source>
        <dbReference type="ARBA" id="ARBA00002550"/>
    </source>
</evidence>
<dbReference type="PANTHER" id="PTHR23083">
    <property type="entry name" value="TETRATRICOPEPTIDE REPEAT PROTEIN, TPR"/>
    <property type="match status" value="1"/>
</dbReference>
<dbReference type="EMBL" id="OZ004260">
    <property type="protein sequence ID" value="CAK7922129.1"/>
    <property type="molecule type" value="Genomic_DNA"/>
</dbReference>
<dbReference type="InterPro" id="IPR011990">
    <property type="entry name" value="TPR-like_helical_dom_sf"/>
</dbReference>
<evidence type="ECO:0000256" key="4">
    <source>
        <dbReference type="ARBA" id="ARBA00022583"/>
    </source>
</evidence>
<dbReference type="PANTHER" id="PTHR23083:SF464">
    <property type="entry name" value="TETRATRICOPEPTIDE REPEAT DOMAIN 7, ISOFORM A"/>
    <property type="match status" value="1"/>
</dbReference>
<name>A0ABP0ELR2_9ASCO</name>
<dbReference type="Proteomes" id="UP001497600">
    <property type="component" value="Chromosome H"/>
</dbReference>
<feature type="compositionally biased region" description="Low complexity" evidence="7">
    <location>
        <begin position="745"/>
        <end position="761"/>
    </location>
</feature>
<evidence type="ECO:0000256" key="7">
    <source>
        <dbReference type="SAM" id="MobiDB-lite"/>
    </source>
</evidence>
<comment type="subcellular location">
    <subcellularLocation>
        <location evidence="2">Cell membrane</location>
        <topology evidence="2">Peripheral membrane protein</topology>
        <orientation evidence="2">Cytoplasmic side</orientation>
    </subcellularLocation>
    <subcellularLocation>
        <location evidence="3">Cytoplasmic granule</location>
    </subcellularLocation>
</comment>
<dbReference type="SUPFAM" id="SSF48452">
    <property type="entry name" value="TPR-like"/>
    <property type="match status" value="1"/>
</dbReference>
<organism evidence="8 9">
    <name type="scientific">[Candida] anglica</name>
    <dbReference type="NCBI Taxonomy" id="148631"/>
    <lineage>
        <taxon>Eukaryota</taxon>
        <taxon>Fungi</taxon>
        <taxon>Dikarya</taxon>
        <taxon>Ascomycota</taxon>
        <taxon>Saccharomycotina</taxon>
        <taxon>Pichiomycetes</taxon>
        <taxon>Debaryomycetaceae</taxon>
        <taxon>Kurtzmaniella</taxon>
    </lineage>
</organism>
<evidence type="ECO:0000313" key="8">
    <source>
        <dbReference type="EMBL" id="CAK7922129.1"/>
    </source>
</evidence>
<evidence type="ECO:0000256" key="3">
    <source>
        <dbReference type="ARBA" id="ARBA00004463"/>
    </source>
</evidence>
<dbReference type="InterPro" id="IPR051722">
    <property type="entry name" value="Endocytosis_PI4K-reg_protein"/>
</dbReference>
<keyword evidence="4" id="KW-0254">Endocytosis</keyword>
<dbReference type="Gene3D" id="1.25.40.10">
    <property type="entry name" value="Tetratricopeptide repeat domain"/>
    <property type="match status" value="1"/>
</dbReference>